<dbReference type="Proteomes" id="UP000325081">
    <property type="component" value="Unassembled WGS sequence"/>
</dbReference>
<protein>
    <submittedName>
        <fullName evidence="1">ADP-glucose pyrophosphorylase family protein</fullName>
    </submittedName>
</protein>
<organism evidence="1 2">
    <name type="scientific">Striga asiatica</name>
    <name type="common">Asiatic witchweed</name>
    <name type="synonym">Buchnera asiatica</name>
    <dbReference type="NCBI Taxonomy" id="4170"/>
    <lineage>
        <taxon>Eukaryota</taxon>
        <taxon>Viridiplantae</taxon>
        <taxon>Streptophyta</taxon>
        <taxon>Embryophyta</taxon>
        <taxon>Tracheophyta</taxon>
        <taxon>Spermatophyta</taxon>
        <taxon>Magnoliopsida</taxon>
        <taxon>eudicotyledons</taxon>
        <taxon>Gunneridae</taxon>
        <taxon>Pentapetalae</taxon>
        <taxon>asterids</taxon>
        <taxon>lamiids</taxon>
        <taxon>Lamiales</taxon>
        <taxon>Orobanchaceae</taxon>
        <taxon>Buchnereae</taxon>
        <taxon>Striga</taxon>
    </lineage>
</organism>
<sequence length="118" mass="13063">MAALRDSLLNFHFCNASVASYYQIPCYLKFRKTKRKLDTPKRGKTFGICYGGLRISKESVVVVIMVGGPTKALISDTMVPLQSQFKKEKHAVVILPGESDKKIGFGTVAECFRGPMDS</sequence>
<dbReference type="AlphaFoldDB" id="A0A5A7PI38"/>
<reference evidence="2" key="1">
    <citation type="journal article" date="2019" name="Curr. Biol.">
        <title>Genome Sequence of Striga asiatica Provides Insight into the Evolution of Plant Parasitism.</title>
        <authorList>
            <person name="Yoshida S."/>
            <person name="Kim S."/>
            <person name="Wafula E.K."/>
            <person name="Tanskanen J."/>
            <person name="Kim Y.M."/>
            <person name="Honaas L."/>
            <person name="Yang Z."/>
            <person name="Spallek T."/>
            <person name="Conn C.E."/>
            <person name="Ichihashi Y."/>
            <person name="Cheong K."/>
            <person name="Cui S."/>
            <person name="Der J.P."/>
            <person name="Gundlach H."/>
            <person name="Jiao Y."/>
            <person name="Hori C."/>
            <person name="Ishida J.K."/>
            <person name="Kasahara H."/>
            <person name="Kiba T."/>
            <person name="Kim M.S."/>
            <person name="Koo N."/>
            <person name="Laohavisit A."/>
            <person name="Lee Y.H."/>
            <person name="Lumba S."/>
            <person name="McCourt P."/>
            <person name="Mortimer J.C."/>
            <person name="Mutuku J.M."/>
            <person name="Nomura T."/>
            <person name="Sasaki-Sekimoto Y."/>
            <person name="Seto Y."/>
            <person name="Wang Y."/>
            <person name="Wakatake T."/>
            <person name="Sakakibara H."/>
            <person name="Demura T."/>
            <person name="Yamaguchi S."/>
            <person name="Yoneyama K."/>
            <person name="Manabe R.I."/>
            <person name="Nelson D.C."/>
            <person name="Schulman A.H."/>
            <person name="Timko M.P."/>
            <person name="dePamphilis C.W."/>
            <person name="Choi D."/>
            <person name="Shirasu K."/>
        </authorList>
    </citation>
    <scope>NUCLEOTIDE SEQUENCE [LARGE SCALE GENOMIC DNA]</scope>
    <source>
        <strain evidence="2">cv. UVA1</strain>
    </source>
</reference>
<evidence type="ECO:0000313" key="2">
    <source>
        <dbReference type="Proteomes" id="UP000325081"/>
    </source>
</evidence>
<dbReference type="EMBL" id="BKCP01004583">
    <property type="protein sequence ID" value="GER32292.1"/>
    <property type="molecule type" value="Genomic_DNA"/>
</dbReference>
<proteinExistence type="predicted"/>
<comment type="caution">
    <text evidence="1">The sequence shown here is derived from an EMBL/GenBank/DDBJ whole genome shotgun (WGS) entry which is preliminary data.</text>
</comment>
<gene>
    <name evidence="1" type="ORF">STAS_08358</name>
</gene>
<keyword evidence="2" id="KW-1185">Reference proteome</keyword>
<accession>A0A5A7PI38</accession>
<evidence type="ECO:0000313" key="1">
    <source>
        <dbReference type="EMBL" id="GER32292.1"/>
    </source>
</evidence>
<name>A0A5A7PI38_STRAF</name>